<gene>
    <name evidence="2" type="ORF">FK178_09705</name>
</gene>
<feature type="chain" id="PRO_5022968006" description="YARHG domain-containing protein" evidence="1">
    <location>
        <begin position="23"/>
        <end position="244"/>
    </location>
</feature>
<dbReference type="Proteomes" id="UP000321954">
    <property type="component" value="Chromosome"/>
</dbReference>
<evidence type="ECO:0000313" key="2">
    <source>
        <dbReference type="EMBL" id="QED37984.1"/>
    </source>
</evidence>
<feature type="signal peptide" evidence="1">
    <location>
        <begin position="1"/>
        <end position="22"/>
    </location>
</feature>
<dbReference type="RefSeq" id="WP_146834189.1">
    <property type="nucleotide sequence ID" value="NZ_CP042476.1"/>
</dbReference>
<accession>A0A5B8YJR3</accession>
<dbReference type="OrthoDB" id="1187639at2"/>
<evidence type="ECO:0000256" key="1">
    <source>
        <dbReference type="SAM" id="SignalP"/>
    </source>
</evidence>
<sequence length="244" mass="29127">MMRNIGLIFLFFLFQTFQISLAQATQEEKNLYSWFDKELGVENTRLLNGAEYVEKYRTVNEKNSFFLSGAPITGSVLYEDEWFHGVQMKYNVHENILIVQVESNLGVNIIQLRNENLQRFEFDQFRFININAPGSIFNGFNEVLLEKSQLTLLKKHSLKLTAKTDQFIQYYEFIPRRIRYGYSYNNVYYEFNSRRELASQFPELKELITDFFKNNNYLYKNQQDTFMVNLFKEITGRLSKEESL</sequence>
<evidence type="ECO:0000313" key="3">
    <source>
        <dbReference type="Proteomes" id="UP000321954"/>
    </source>
</evidence>
<dbReference type="KEGG" id="anp:FK178_09705"/>
<protein>
    <recommendedName>
        <fullName evidence="4">YARHG domain-containing protein</fullName>
    </recommendedName>
</protein>
<keyword evidence="1" id="KW-0732">Signal</keyword>
<keyword evidence="3" id="KW-1185">Reference proteome</keyword>
<evidence type="ECO:0008006" key="4">
    <source>
        <dbReference type="Google" id="ProtNLM"/>
    </source>
</evidence>
<organism evidence="2 3">
    <name type="scientific">Antarcticibacterium arcticum</name>
    <dbReference type="NCBI Taxonomy" id="2585771"/>
    <lineage>
        <taxon>Bacteria</taxon>
        <taxon>Pseudomonadati</taxon>
        <taxon>Bacteroidota</taxon>
        <taxon>Flavobacteriia</taxon>
        <taxon>Flavobacteriales</taxon>
        <taxon>Flavobacteriaceae</taxon>
        <taxon>Antarcticibacterium</taxon>
    </lineage>
</organism>
<dbReference type="AlphaFoldDB" id="A0A5B8YJR3"/>
<reference evidence="2 3" key="1">
    <citation type="submission" date="2019-08" db="EMBL/GenBank/DDBJ databases">
        <title>Antarcticibacterium arcticum sp. nov., a bacterium isolated from marine sediment of the Canadian Beaufort Sea.</title>
        <authorList>
            <person name="Lee Y.M."/>
            <person name="Baek K."/>
            <person name="Lee D.-H."/>
            <person name="Shin S.C."/>
            <person name="Jin Y.K."/>
            <person name="Park Y."/>
        </authorList>
    </citation>
    <scope>NUCLEOTIDE SEQUENCE [LARGE SCALE GENOMIC DNA]</scope>
    <source>
        <strain evidence="2 3">PAMC 28998</strain>
    </source>
</reference>
<dbReference type="EMBL" id="CP042476">
    <property type="protein sequence ID" value="QED37984.1"/>
    <property type="molecule type" value="Genomic_DNA"/>
</dbReference>
<name>A0A5B8YJR3_9FLAO</name>
<proteinExistence type="predicted"/>